<dbReference type="Pfam" id="PF12802">
    <property type="entry name" value="MarR_2"/>
    <property type="match status" value="1"/>
</dbReference>
<dbReference type="InterPro" id="IPR036388">
    <property type="entry name" value="WH-like_DNA-bd_sf"/>
</dbReference>
<evidence type="ECO:0000256" key="1">
    <source>
        <dbReference type="ARBA" id="ARBA00023015"/>
    </source>
</evidence>
<keyword evidence="2" id="KW-0238">DNA-binding</keyword>
<evidence type="ECO:0000313" key="5">
    <source>
        <dbReference type="EMBL" id="RKP57231.1"/>
    </source>
</evidence>
<accession>A0A494Y4N6</accession>
<dbReference type="AlphaFoldDB" id="A0A494Y4N6"/>
<dbReference type="InterPro" id="IPR036390">
    <property type="entry name" value="WH_DNA-bd_sf"/>
</dbReference>
<name>A0A494Y4N6_9BACL</name>
<dbReference type="GO" id="GO:0003700">
    <property type="term" value="F:DNA-binding transcription factor activity"/>
    <property type="evidence" value="ECO:0007669"/>
    <property type="project" value="InterPro"/>
</dbReference>
<evidence type="ECO:0000259" key="4">
    <source>
        <dbReference type="PROSITE" id="PS50995"/>
    </source>
</evidence>
<keyword evidence="1" id="KW-0805">Transcription regulation</keyword>
<reference evidence="5 6" key="1">
    <citation type="submission" date="2018-10" db="EMBL/GenBank/DDBJ databases">
        <title>Cohnella sp. M2MS4P-1, whole genome shotgun sequence.</title>
        <authorList>
            <person name="Tuo L."/>
        </authorList>
    </citation>
    <scope>NUCLEOTIDE SEQUENCE [LARGE SCALE GENOMIC DNA]</scope>
    <source>
        <strain evidence="5 6">M2MS4P-1</strain>
    </source>
</reference>
<dbReference type="InterPro" id="IPR000835">
    <property type="entry name" value="HTH_MarR-typ"/>
</dbReference>
<feature type="domain" description="HTH marR-type" evidence="4">
    <location>
        <begin position="71"/>
        <end position="203"/>
    </location>
</feature>
<dbReference type="GO" id="GO:0003677">
    <property type="term" value="F:DNA binding"/>
    <property type="evidence" value="ECO:0007669"/>
    <property type="project" value="UniProtKB-KW"/>
</dbReference>
<protein>
    <recommendedName>
        <fullName evidence="4">HTH marR-type domain-containing protein</fullName>
    </recommendedName>
</protein>
<dbReference type="PANTHER" id="PTHR42756:SF1">
    <property type="entry name" value="TRANSCRIPTIONAL REPRESSOR OF EMRAB OPERON"/>
    <property type="match status" value="1"/>
</dbReference>
<evidence type="ECO:0000256" key="2">
    <source>
        <dbReference type="ARBA" id="ARBA00023125"/>
    </source>
</evidence>
<comment type="caution">
    <text evidence="5">The sequence shown here is derived from an EMBL/GenBank/DDBJ whole genome shotgun (WGS) entry which is preliminary data.</text>
</comment>
<keyword evidence="3" id="KW-0804">Transcription</keyword>
<keyword evidence="6" id="KW-1185">Reference proteome</keyword>
<gene>
    <name evidence="5" type="ORF">D7Z26_04405</name>
</gene>
<evidence type="ECO:0000313" key="6">
    <source>
        <dbReference type="Proteomes" id="UP000282076"/>
    </source>
</evidence>
<organism evidence="5 6">
    <name type="scientific">Cohnella endophytica</name>
    <dbReference type="NCBI Taxonomy" id="2419778"/>
    <lineage>
        <taxon>Bacteria</taxon>
        <taxon>Bacillati</taxon>
        <taxon>Bacillota</taxon>
        <taxon>Bacilli</taxon>
        <taxon>Bacillales</taxon>
        <taxon>Paenibacillaceae</taxon>
        <taxon>Cohnella</taxon>
    </lineage>
</organism>
<dbReference type="SMART" id="SM00347">
    <property type="entry name" value="HTH_MARR"/>
    <property type="match status" value="1"/>
</dbReference>
<dbReference type="SUPFAM" id="SSF46785">
    <property type="entry name" value="Winged helix' DNA-binding domain"/>
    <property type="match status" value="1"/>
</dbReference>
<dbReference type="Proteomes" id="UP000282076">
    <property type="component" value="Unassembled WGS sequence"/>
</dbReference>
<evidence type="ECO:0000256" key="3">
    <source>
        <dbReference type="ARBA" id="ARBA00023163"/>
    </source>
</evidence>
<sequence>MDTAEPDGRQARPIRERHEHVRGKRLKRVTTGCRYRAELVLRLTSASLFFNIKVNKLTFGATLLDNDGQLHGSIVVNLFRCSNLLERIGRKLVSEVGLSSVHQWFILSALADGDLSLKQLGKNTLVTKQNMTGMIERLKQGNFVVTYEARDDRRITLVKLTDQGRAALAHLDRFGNLSNRSSFDRLRLEELASFNRCLLQLIENMNDE</sequence>
<dbReference type="Gene3D" id="1.10.10.10">
    <property type="entry name" value="Winged helix-like DNA-binding domain superfamily/Winged helix DNA-binding domain"/>
    <property type="match status" value="1"/>
</dbReference>
<proteinExistence type="predicted"/>
<dbReference type="PROSITE" id="PS50995">
    <property type="entry name" value="HTH_MARR_2"/>
    <property type="match status" value="1"/>
</dbReference>
<dbReference type="EMBL" id="RBZM01000002">
    <property type="protein sequence ID" value="RKP57231.1"/>
    <property type="molecule type" value="Genomic_DNA"/>
</dbReference>
<dbReference type="PANTHER" id="PTHR42756">
    <property type="entry name" value="TRANSCRIPTIONAL REGULATOR, MARR"/>
    <property type="match status" value="1"/>
</dbReference>